<name>A0ABR0AHT1_9CRUS</name>
<protein>
    <submittedName>
        <fullName evidence="1">Uncharacterized protein</fullName>
    </submittedName>
</protein>
<keyword evidence="2" id="KW-1185">Reference proteome</keyword>
<accession>A0ABR0AHT1</accession>
<reference evidence="1 2" key="1">
    <citation type="journal article" date="2023" name="Nucleic Acids Res.">
        <title>The hologenome of Daphnia magna reveals possible DNA methylation and microbiome-mediated evolution of the host genome.</title>
        <authorList>
            <person name="Chaturvedi A."/>
            <person name="Li X."/>
            <person name="Dhandapani V."/>
            <person name="Marshall H."/>
            <person name="Kissane S."/>
            <person name="Cuenca-Cambronero M."/>
            <person name="Asole G."/>
            <person name="Calvet F."/>
            <person name="Ruiz-Romero M."/>
            <person name="Marangio P."/>
            <person name="Guigo R."/>
            <person name="Rago D."/>
            <person name="Mirbahai L."/>
            <person name="Eastwood N."/>
            <person name="Colbourne J.K."/>
            <person name="Zhou J."/>
            <person name="Mallon E."/>
            <person name="Orsini L."/>
        </authorList>
    </citation>
    <scope>NUCLEOTIDE SEQUENCE [LARGE SCALE GENOMIC DNA]</scope>
    <source>
        <strain evidence="1">LRV0_1</strain>
    </source>
</reference>
<comment type="caution">
    <text evidence="1">The sequence shown here is derived from an EMBL/GenBank/DDBJ whole genome shotgun (WGS) entry which is preliminary data.</text>
</comment>
<sequence length="105" mass="11852">MAIVTDLFTGNHGRVRVVILRLRSGKETTRRILAVYPLEVQANIDTPFDYAELCTTENSLQERRIYSTRRKKLNLSRRLEIPSGKMLSTGALCNRAFLVADVGKG</sequence>
<organism evidence="1 2">
    <name type="scientific">Daphnia magna</name>
    <dbReference type="NCBI Taxonomy" id="35525"/>
    <lineage>
        <taxon>Eukaryota</taxon>
        <taxon>Metazoa</taxon>
        <taxon>Ecdysozoa</taxon>
        <taxon>Arthropoda</taxon>
        <taxon>Crustacea</taxon>
        <taxon>Branchiopoda</taxon>
        <taxon>Diplostraca</taxon>
        <taxon>Cladocera</taxon>
        <taxon>Anomopoda</taxon>
        <taxon>Daphniidae</taxon>
        <taxon>Daphnia</taxon>
    </lineage>
</organism>
<gene>
    <name evidence="1" type="ORF">OUZ56_010078</name>
</gene>
<evidence type="ECO:0000313" key="1">
    <source>
        <dbReference type="EMBL" id="KAK4024656.1"/>
    </source>
</evidence>
<proteinExistence type="predicted"/>
<dbReference type="Proteomes" id="UP001234178">
    <property type="component" value="Unassembled WGS sequence"/>
</dbReference>
<evidence type="ECO:0000313" key="2">
    <source>
        <dbReference type="Proteomes" id="UP001234178"/>
    </source>
</evidence>
<dbReference type="EMBL" id="JAOYFB010000037">
    <property type="protein sequence ID" value="KAK4024656.1"/>
    <property type="molecule type" value="Genomic_DNA"/>
</dbReference>